<feature type="domain" description="S1 motif" evidence="2">
    <location>
        <begin position="3"/>
        <end position="64"/>
    </location>
</feature>
<evidence type="ECO:0000313" key="3">
    <source>
        <dbReference type="EMBL" id="EAR63124.1"/>
    </source>
</evidence>
<dbReference type="InterPro" id="IPR012340">
    <property type="entry name" value="NA-bd_OB-fold"/>
</dbReference>
<dbReference type="RefSeq" id="WP_007022142.1">
    <property type="nucleotide sequence ID" value="NZ_CH724126.1"/>
</dbReference>
<dbReference type="InterPro" id="IPR014464">
    <property type="entry name" value="CvfB_fam"/>
</dbReference>
<dbReference type="Pfam" id="PF13509">
    <property type="entry name" value="S1_2"/>
    <property type="match status" value="2"/>
</dbReference>
<dbReference type="Gene3D" id="2.40.50.140">
    <property type="entry name" value="Nucleic acid-binding proteins"/>
    <property type="match status" value="2"/>
</dbReference>
<dbReference type="SMART" id="SM00316">
    <property type="entry name" value="S1"/>
    <property type="match status" value="3"/>
</dbReference>
<dbReference type="Pfam" id="PF17783">
    <property type="entry name" value="WHD_CvfB"/>
    <property type="match status" value="1"/>
</dbReference>
<keyword evidence="4" id="KW-1185">Reference proteome</keyword>
<sequence>MPEIGNYSTLEVIKEKDFGVYLDAGDLGEILLPRKYCPEDLSTGDRIRVFIYLDTDDYLIATTEKPSTIVGEFAMLKVSAVNDVGAFLDWGLAKEVLLPYSEQKNRPVEVGKRYLVRLYLDKNTNRIVASTKIDKFLDKSKPRYKVGEEVQLVIANRTDLGQKAIVNHEHWGMIFKSDLLKTIYPGQKMKGYIKEVREDGKITLAMQKPGYSKVVDTAGQILEMLKEQDGYITVNDKSSPDIIYKLFGVSKKAFKMAVGALLKQGKISIEPGGLRLKD</sequence>
<proteinExistence type="inferred from homology"/>
<gene>
    <name evidence="3" type="ORF">MED92_08391</name>
</gene>
<dbReference type="PANTHER" id="PTHR37296">
    <property type="entry name" value="CONSERVED VIRULENCE FACTOR B"/>
    <property type="match status" value="1"/>
</dbReference>
<feature type="domain" description="S1 motif" evidence="2">
    <location>
        <begin position="69"/>
        <end position="132"/>
    </location>
</feature>
<dbReference type="Gene3D" id="1.10.10.10">
    <property type="entry name" value="Winged helix-like DNA-binding domain superfamily/Winged helix DNA-binding domain"/>
    <property type="match status" value="1"/>
</dbReference>
<organism evidence="3 4">
    <name type="scientific">Neptuniibacter caesariensis</name>
    <dbReference type="NCBI Taxonomy" id="207954"/>
    <lineage>
        <taxon>Bacteria</taxon>
        <taxon>Pseudomonadati</taxon>
        <taxon>Pseudomonadota</taxon>
        <taxon>Gammaproteobacteria</taxon>
        <taxon>Oceanospirillales</taxon>
        <taxon>Oceanospirillaceae</taxon>
        <taxon>Neptuniibacter</taxon>
    </lineage>
</organism>
<dbReference type="GO" id="GO:0003676">
    <property type="term" value="F:nucleic acid binding"/>
    <property type="evidence" value="ECO:0007669"/>
    <property type="project" value="InterPro"/>
</dbReference>
<dbReference type="InterPro" id="IPR040764">
    <property type="entry name" value="CvfB_WH"/>
</dbReference>
<reference evidence="3 4" key="1">
    <citation type="submission" date="2006-02" db="EMBL/GenBank/DDBJ databases">
        <authorList>
            <person name="Pinhassi J."/>
            <person name="Pedros-Alio C."/>
            <person name="Ferriera S."/>
            <person name="Johnson J."/>
            <person name="Kravitz S."/>
            <person name="Halpern A."/>
            <person name="Remington K."/>
            <person name="Beeson K."/>
            <person name="Tran B."/>
            <person name="Rogers Y.-H."/>
            <person name="Friedman R."/>
            <person name="Venter J.C."/>
        </authorList>
    </citation>
    <scope>NUCLEOTIDE SEQUENCE [LARGE SCALE GENOMIC DNA]</scope>
    <source>
        <strain evidence="3 4">MED92</strain>
    </source>
</reference>
<comment type="caution">
    <text evidence="3">The sequence shown here is derived from an EMBL/GenBank/DDBJ whole genome shotgun (WGS) entry which is preliminary data.</text>
</comment>
<protein>
    <recommendedName>
        <fullName evidence="2">S1 motif domain-containing protein</fullName>
    </recommendedName>
</protein>
<dbReference type="InterPro" id="IPR003029">
    <property type="entry name" value="S1_domain"/>
</dbReference>
<dbReference type="AlphaFoldDB" id="A0A7U8CBA3"/>
<dbReference type="InterPro" id="IPR036388">
    <property type="entry name" value="WH-like_DNA-bd_sf"/>
</dbReference>
<feature type="domain" description="S1 motif" evidence="2">
    <location>
        <begin position="145"/>
        <end position="207"/>
    </location>
</feature>
<dbReference type="PIRSF" id="PIRSF012524">
    <property type="entry name" value="YitL_S1"/>
    <property type="match status" value="1"/>
</dbReference>
<dbReference type="Proteomes" id="UP000002171">
    <property type="component" value="Unassembled WGS sequence"/>
</dbReference>
<comment type="similarity">
    <text evidence="1">Belongs to the CvfB family.</text>
</comment>
<dbReference type="InterPro" id="IPR039566">
    <property type="entry name" value="CvfB_S1_st"/>
</dbReference>
<dbReference type="EMBL" id="AAOW01000001">
    <property type="protein sequence ID" value="EAR63124.1"/>
    <property type="molecule type" value="Genomic_DNA"/>
</dbReference>
<dbReference type="PANTHER" id="PTHR37296:SF1">
    <property type="entry name" value="CONSERVED VIRULENCE FACTOR B"/>
    <property type="match status" value="1"/>
</dbReference>
<dbReference type="OrthoDB" id="9801597at2"/>
<accession>A0A7U8CBA3</accession>
<evidence type="ECO:0000256" key="1">
    <source>
        <dbReference type="PIRNR" id="PIRNR012524"/>
    </source>
</evidence>
<evidence type="ECO:0000259" key="2">
    <source>
        <dbReference type="SMART" id="SM00316"/>
    </source>
</evidence>
<evidence type="ECO:0000313" key="4">
    <source>
        <dbReference type="Proteomes" id="UP000002171"/>
    </source>
</evidence>
<name>A0A7U8CBA3_NEPCE</name>